<dbReference type="STRING" id="1229521.D791_01455"/>
<dbReference type="Gene3D" id="1.20.120.530">
    <property type="entry name" value="GntR ligand-binding domain-like"/>
    <property type="match status" value="1"/>
</dbReference>
<dbReference type="AlphaFoldDB" id="W9V6E9"/>
<keyword evidence="3" id="KW-0804">Transcription</keyword>
<keyword evidence="2" id="KW-0238">DNA-binding</keyword>
<evidence type="ECO:0000256" key="1">
    <source>
        <dbReference type="ARBA" id="ARBA00023015"/>
    </source>
</evidence>
<organism evidence="6 7">
    <name type="scientific">Nitrincola nitratireducens</name>
    <dbReference type="NCBI Taxonomy" id="1229521"/>
    <lineage>
        <taxon>Bacteria</taxon>
        <taxon>Pseudomonadati</taxon>
        <taxon>Pseudomonadota</taxon>
        <taxon>Gammaproteobacteria</taxon>
        <taxon>Oceanospirillales</taxon>
        <taxon>Oceanospirillaceae</taxon>
        <taxon>Nitrincola</taxon>
    </lineage>
</organism>
<dbReference type="InterPro" id="IPR011711">
    <property type="entry name" value="GntR_C"/>
</dbReference>
<dbReference type="PATRIC" id="fig|1229521.3.peg.1470"/>
<name>W9V6E9_9GAMM</name>
<dbReference type="InterPro" id="IPR036388">
    <property type="entry name" value="WH-like_DNA-bd_sf"/>
</dbReference>
<gene>
    <name evidence="6" type="primary">pdhR_2</name>
    <name evidence="6" type="ORF">D791_01455</name>
</gene>
<dbReference type="InterPro" id="IPR008920">
    <property type="entry name" value="TF_FadR/GntR_C"/>
</dbReference>
<comment type="caution">
    <text evidence="6">The sequence shown here is derived from an EMBL/GenBank/DDBJ whole genome shotgun (WGS) entry which is preliminary data.</text>
</comment>
<dbReference type="SMART" id="SM00345">
    <property type="entry name" value="HTH_GNTR"/>
    <property type="match status" value="1"/>
</dbReference>
<reference evidence="7" key="1">
    <citation type="submission" date="2012-11" db="EMBL/GenBank/DDBJ databases">
        <authorList>
            <person name="Singh A."/>
            <person name="Pinnaka A.K."/>
            <person name="Vaidya B."/>
        </authorList>
    </citation>
    <scope>NUCLEOTIDE SEQUENCE [LARGE SCALE GENOMIC DNA]</scope>
    <source>
        <strain evidence="7">AK23</strain>
    </source>
</reference>
<keyword evidence="7" id="KW-1185">Reference proteome</keyword>
<dbReference type="Proteomes" id="UP000019464">
    <property type="component" value="Unassembled WGS sequence"/>
</dbReference>
<dbReference type="PANTHER" id="PTHR43537">
    <property type="entry name" value="TRANSCRIPTIONAL REGULATOR, GNTR FAMILY"/>
    <property type="match status" value="1"/>
</dbReference>
<evidence type="ECO:0000313" key="6">
    <source>
        <dbReference type="EMBL" id="EXJ11682.1"/>
    </source>
</evidence>
<dbReference type="RefSeq" id="WP_337588612.1">
    <property type="nucleotide sequence ID" value="NZ_AONB01000005.1"/>
</dbReference>
<dbReference type="Gene3D" id="1.10.10.10">
    <property type="entry name" value="Winged helix-like DNA-binding domain superfamily/Winged helix DNA-binding domain"/>
    <property type="match status" value="1"/>
</dbReference>
<feature type="domain" description="HTH gntR-type" evidence="5">
    <location>
        <begin position="6"/>
        <end position="74"/>
    </location>
</feature>
<dbReference type="PRINTS" id="PR00035">
    <property type="entry name" value="HTHGNTR"/>
</dbReference>
<dbReference type="InterPro" id="IPR000524">
    <property type="entry name" value="Tscrpt_reg_HTH_GntR"/>
</dbReference>
<dbReference type="InterPro" id="IPR036390">
    <property type="entry name" value="WH_DNA-bd_sf"/>
</dbReference>
<dbReference type="GO" id="GO:0003700">
    <property type="term" value="F:DNA-binding transcription factor activity"/>
    <property type="evidence" value="ECO:0007669"/>
    <property type="project" value="InterPro"/>
</dbReference>
<evidence type="ECO:0000313" key="7">
    <source>
        <dbReference type="Proteomes" id="UP000019464"/>
    </source>
</evidence>
<dbReference type="EMBL" id="AONB01000005">
    <property type="protein sequence ID" value="EXJ11682.1"/>
    <property type="molecule type" value="Genomic_DNA"/>
</dbReference>
<dbReference type="Pfam" id="PF00392">
    <property type="entry name" value="GntR"/>
    <property type="match status" value="1"/>
</dbReference>
<dbReference type="NCBIfam" id="NF007442">
    <property type="entry name" value="PRK09990.1"/>
    <property type="match status" value="1"/>
</dbReference>
<proteinExistence type="predicted"/>
<keyword evidence="6" id="KW-0670">Pyruvate</keyword>
<dbReference type="SMART" id="SM00895">
    <property type="entry name" value="FCD"/>
    <property type="match status" value="1"/>
</dbReference>
<evidence type="ECO:0000256" key="3">
    <source>
        <dbReference type="ARBA" id="ARBA00023163"/>
    </source>
</evidence>
<dbReference type="CDD" id="cd07377">
    <property type="entry name" value="WHTH_GntR"/>
    <property type="match status" value="1"/>
</dbReference>
<sequence length="231" mass="25473">MSKTTAQVADQVAEKIETLILDGVLSVGQRLPSERRLTEKLAVSRSGLREGLKLLRARGIIRTEQGKGSYVAPLLNGPSSPLMHLFSDHPRTLYDLLEVRALLEGESARLAAMRATDADMIMIRRRYVEWAEAHKGGKALKPQEHARLDHAFHLAICEASHNPVLVQTLQSLTDLMISSVFASVNNLYHRPAAMCQINKQHASLFDAVIDKDPESSEGGSGSHSQYSRQSV</sequence>
<dbReference type="Pfam" id="PF07729">
    <property type="entry name" value="FCD"/>
    <property type="match status" value="1"/>
</dbReference>
<evidence type="ECO:0000259" key="5">
    <source>
        <dbReference type="PROSITE" id="PS50949"/>
    </source>
</evidence>
<keyword evidence="1" id="KW-0805">Transcription regulation</keyword>
<accession>W9V6E9</accession>
<reference evidence="6 7" key="2">
    <citation type="journal article" date="2015" name="Syst. Appl. Microbiol.">
        <title>Nitrincola nitratireducens sp. nov. isolated from a haloalkaline crater lake.</title>
        <authorList>
            <person name="Singh A."/>
            <person name="Vaidya B."/>
            <person name="Tanuku N.R."/>
            <person name="Pinnaka A.K."/>
        </authorList>
    </citation>
    <scope>NUCLEOTIDE SEQUENCE [LARGE SCALE GENOMIC DNA]</scope>
    <source>
        <strain evidence="6 7">AK23</strain>
    </source>
</reference>
<evidence type="ECO:0000256" key="4">
    <source>
        <dbReference type="SAM" id="MobiDB-lite"/>
    </source>
</evidence>
<protein>
    <submittedName>
        <fullName evidence="6">Pyruvate dehydrogenase complex repressor</fullName>
    </submittedName>
</protein>
<dbReference type="PANTHER" id="PTHR43537:SF1">
    <property type="entry name" value="GLC OPERON TRANSCRIPTIONAL ACTIVATOR"/>
    <property type="match status" value="1"/>
</dbReference>
<evidence type="ECO:0000256" key="2">
    <source>
        <dbReference type="ARBA" id="ARBA00023125"/>
    </source>
</evidence>
<dbReference type="SUPFAM" id="SSF46785">
    <property type="entry name" value="Winged helix' DNA-binding domain"/>
    <property type="match status" value="1"/>
</dbReference>
<dbReference type="GO" id="GO:0003677">
    <property type="term" value="F:DNA binding"/>
    <property type="evidence" value="ECO:0007669"/>
    <property type="project" value="UniProtKB-KW"/>
</dbReference>
<dbReference type="SUPFAM" id="SSF48008">
    <property type="entry name" value="GntR ligand-binding domain-like"/>
    <property type="match status" value="1"/>
</dbReference>
<feature type="region of interest" description="Disordered" evidence="4">
    <location>
        <begin position="211"/>
        <end position="231"/>
    </location>
</feature>
<dbReference type="PROSITE" id="PS50949">
    <property type="entry name" value="HTH_GNTR"/>
    <property type="match status" value="1"/>
</dbReference>